<dbReference type="Gene3D" id="3.40.50.300">
    <property type="entry name" value="P-loop containing nucleotide triphosphate hydrolases"/>
    <property type="match status" value="2"/>
</dbReference>
<accession>A0A7K3WPQ0</accession>
<dbReference type="Gene3D" id="1.10.287.380">
    <property type="entry name" value="Valyl-tRNA synthetase, C-terminal domain"/>
    <property type="match status" value="1"/>
</dbReference>
<keyword evidence="9" id="KW-1185">Reference proteome</keyword>
<evidence type="ECO:0000256" key="3">
    <source>
        <dbReference type="ARBA" id="ARBA00022840"/>
    </source>
</evidence>
<dbReference type="InterPro" id="IPR027417">
    <property type="entry name" value="P-loop_NTPase"/>
</dbReference>
<feature type="domain" description="ABC transporter" evidence="7">
    <location>
        <begin position="2"/>
        <end position="260"/>
    </location>
</feature>
<comment type="similarity">
    <text evidence="4">Belongs to the ABC transporter superfamily. ABCF family. YbiT subfamily.</text>
</comment>
<sequence>MLKLNQLRLEFADRVLFNDIDIFFGEEHKVGLVGKNGAGKSTLLKIIMGLQKPTGGMVIKPKDFTIGYLPQDLDFESDLSVKDEVMTAFEITQSLDRRIEEISHQLTVRTDYESDSYMDLAEELNHVSVQLGLYDVDHQEEQVERVLLGLGFTREDFTRPMNTFSGGWKMRMALAKILLQRPNLVLLDEPTNHLDIDSVEWLETYLKNYSGGVILISHDRYFLDRVTNRTVEIINGKTFDYPAAYSKFVELRTDVIQKQIDAKKNQDKEIKQTELLINKFRAKASKASFAQSLMKKLDKMELVEIDEEDESSMHFRFPPAPRSGLVVVKAEGLSKSYGEKKVLNNLDFEIVRGDHVALVGKNGVGKTTLTKIIAGLIPYDGKCELGTQVDLGYYSQNQSEELPVKATVLDVIDDEATGEMRTRIRSLLGAFMFQGDDVYKQVSVLSGGEKARLALCKMLLHKYNVLLLDEPTNHLDMRSKDVLKAALKKFDGTMLVVSHDREFLHGLTSKVMEIKDGVMSVFPGDITEFLAQKKAASIREFERVRVEKVVKAKPKPAVSEKEKWVLSKKVGTLEKEIETLEGKISGQKEESEKLDFSDHAKIKLHMEKLNEMEAKLLEKMSSWEKLSDKLNAV</sequence>
<dbReference type="InterPro" id="IPR017871">
    <property type="entry name" value="ABC_transporter-like_CS"/>
</dbReference>
<dbReference type="InterPro" id="IPR037118">
    <property type="entry name" value="Val-tRNA_synth_C_sf"/>
</dbReference>
<keyword evidence="3 8" id="KW-0067">ATP-binding</keyword>
<name>A0A7K3WPQ0_9FLAO</name>
<dbReference type="FunFam" id="3.40.50.300:FF:000070">
    <property type="entry name" value="Putative ABC transporter ATP-binding component"/>
    <property type="match status" value="1"/>
</dbReference>
<dbReference type="Pfam" id="PF12848">
    <property type="entry name" value="ABC_tran_Xtn"/>
    <property type="match status" value="1"/>
</dbReference>
<dbReference type="SMART" id="SM00382">
    <property type="entry name" value="AAA"/>
    <property type="match status" value="2"/>
</dbReference>
<evidence type="ECO:0000259" key="7">
    <source>
        <dbReference type="PROSITE" id="PS50893"/>
    </source>
</evidence>
<evidence type="ECO:0000313" key="8">
    <source>
        <dbReference type="EMBL" id="NEN23011.1"/>
    </source>
</evidence>
<keyword evidence="1" id="KW-0677">Repeat</keyword>
<dbReference type="Proteomes" id="UP000486602">
    <property type="component" value="Unassembled WGS sequence"/>
</dbReference>
<reference evidence="8 9" key="1">
    <citation type="submission" date="2020-02" db="EMBL/GenBank/DDBJ databases">
        <title>Out from the shadows clarifying the taxonomy of the family Cryomorphaceae and related taxa by utilizing the GTDB taxonomic framework.</title>
        <authorList>
            <person name="Bowman J.P."/>
        </authorList>
    </citation>
    <scope>NUCLEOTIDE SEQUENCE [LARGE SCALE GENOMIC DNA]</scope>
    <source>
        <strain evidence="8 9">QSSC 1-22</strain>
    </source>
</reference>
<dbReference type="InterPro" id="IPR051309">
    <property type="entry name" value="ABCF_ATPase"/>
</dbReference>
<proteinExistence type="inferred from homology"/>
<evidence type="ECO:0000256" key="2">
    <source>
        <dbReference type="ARBA" id="ARBA00022741"/>
    </source>
</evidence>
<dbReference type="InterPro" id="IPR032781">
    <property type="entry name" value="ABC_tran_Xtn"/>
</dbReference>
<dbReference type="PANTHER" id="PTHR42855">
    <property type="entry name" value="ABC TRANSPORTER ATP-BINDING SUBUNIT"/>
    <property type="match status" value="1"/>
</dbReference>
<dbReference type="SUPFAM" id="SSF52540">
    <property type="entry name" value="P-loop containing nucleoside triphosphate hydrolases"/>
    <property type="match status" value="2"/>
</dbReference>
<gene>
    <name evidence="8" type="ORF">G3O08_05790</name>
</gene>
<evidence type="ECO:0000256" key="4">
    <source>
        <dbReference type="ARBA" id="ARBA00061551"/>
    </source>
</evidence>
<dbReference type="FunFam" id="3.40.50.300:FF:000011">
    <property type="entry name" value="Putative ABC transporter ATP-binding component"/>
    <property type="match status" value="1"/>
</dbReference>
<dbReference type="EMBL" id="JAAGVY010000007">
    <property type="protein sequence ID" value="NEN23011.1"/>
    <property type="molecule type" value="Genomic_DNA"/>
</dbReference>
<dbReference type="InterPro" id="IPR003439">
    <property type="entry name" value="ABC_transporter-like_ATP-bd"/>
</dbReference>
<dbReference type="CDD" id="cd03221">
    <property type="entry name" value="ABCF_EF-3"/>
    <property type="match status" value="2"/>
</dbReference>
<keyword evidence="6" id="KW-0175">Coiled coil</keyword>
<dbReference type="InterPro" id="IPR003593">
    <property type="entry name" value="AAA+_ATPase"/>
</dbReference>
<dbReference type="PANTHER" id="PTHR42855:SF2">
    <property type="entry name" value="DRUG RESISTANCE ABC TRANSPORTER,ATP-BINDING PROTEIN"/>
    <property type="match status" value="1"/>
</dbReference>
<dbReference type="GO" id="GO:0016887">
    <property type="term" value="F:ATP hydrolysis activity"/>
    <property type="evidence" value="ECO:0007669"/>
    <property type="project" value="InterPro"/>
</dbReference>
<comment type="caution">
    <text evidence="8">The sequence shown here is derived from an EMBL/GenBank/DDBJ whole genome shotgun (WGS) entry which is preliminary data.</text>
</comment>
<dbReference type="AlphaFoldDB" id="A0A7K3WPQ0"/>
<evidence type="ECO:0000313" key="9">
    <source>
        <dbReference type="Proteomes" id="UP000486602"/>
    </source>
</evidence>
<dbReference type="RefSeq" id="WP_163283802.1">
    <property type="nucleotide sequence ID" value="NZ_JAAGVY010000007.1"/>
</dbReference>
<evidence type="ECO:0000256" key="6">
    <source>
        <dbReference type="SAM" id="Coils"/>
    </source>
</evidence>
<feature type="coiled-coil region" evidence="6">
    <location>
        <begin position="570"/>
        <end position="626"/>
    </location>
</feature>
<evidence type="ECO:0000256" key="1">
    <source>
        <dbReference type="ARBA" id="ARBA00022737"/>
    </source>
</evidence>
<dbReference type="PROSITE" id="PS00211">
    <property type="entry name" value="ABC_TRANSPORTER_1"/>
    <property type="match status" value="2"/>
</dbReference>
<dbReference type="Pfam" id="PF00005">
    <property type="entry name" value="ABC_tran"/>
    <property type="match status" value="2"/>
</dbReference>
<dbReference type="PROSITE" id="PS50893">
    <property type="entry name" value="ABC_TRANSPORTER_2"/>
    <property type="match status" value="2"/>
</dbReference>
<organism evidence="8 9">
    <name type="scientific">Cryomorpha ignava</name>
    <dbReference type="NCBI Taxonomy" id="101383"/>
    <lineage>
        <taxon>Bacteria</taxon>
        <taxon>Pseudomonadati</taxon>
        <taxon>Bacteroidota</taxon>
        <taxon>Flavobacteriia</taxon>
        <taxon>Flavobacteriales</taxon>
        <taxon>Cryomorphaceae</taxon>
        <taxon>Cryomorpha</taxon>
    </lineage>
</organism>
<dbReference type="GO" id="GO:0005524">
    <property type="term" value="F:ATP binding"/>
    <property type="evidence" value="ECO:0007669"/>
    <property type="project" value="UniProtKB-KW"/>
</dbReference>
<protein>
    <recommendedName>
        <fullName evidence="5">Probable ATP-binding protein YbiT</fullName>
    </recommendedName>
</protein>
<keyword evidence="2" id="KW-0547">Nucleotide-binding</keyword>
<evidence type="ECO:0000256" key="5">
    <source>
        <dbReference type="ARBA" id="ARBA00074044"/>
    </source>
</evidence>
<feature type="domain" description="ABC transporter" evidence="7">
    <location>
        <begin position="328"/>
        <end position="548"/>
    </location>
</feature>